<dbReference type="PIRSF" id="PIRSF001369">
    <property type="entry name" value="Citrate_synth"/>
    <property type="match status" value="1"/>
</dbReference>
<evidence type="ECO:0000256" key="3">
    <source>
        <dbReference type="ARBA" id="ARBA00022532"/>
    </source>
</evidence>
<keyword evidence="4 6" id="KW-0808">Transferase</keyword>
<dbReference type="STRING" id="1389489.O159_28480"/>
<dbReference type="KEGG" id="lxy:O159_28480"/>
<comment type="pathway">
    <text evidence="1">Carbohydrate metabolism; tricarboxylic acid cycle; isocitrate from oxaloacetate: step 1/2.</text>
</comment>
<keyword evidence="10" id="KW-1185">Reference proteome</keyword>
<accession>U3PD62</accession>
<dbReference type="SUPFAM" id="SSF48256">
    <property type="entry name" value="Citrate synthase"/>
    <property type="match status" value="1"/>
</dbReference>
<evidence type="ECO:0000256" key="2">
    <source>
        <dbReference type="ARBA" id="ARBA00010566"/>
    </source>
</evidence>
<dbReference type="InterPro" id="IPR016143">
    <property type="entry name" value="Citrate_synth-like_sm_a-sub"/>
</dbReference>
<dbReference type="PANTHER" id="PTHR11739:SF4">
    <property type="entry name" value="CITRATE SYNTHASE, PEROXISOMAL"/>
    <property type="match status" value="1"/>
</dbReference>
<dbReference type="InterPro" id="IPR011278">
    <property type="entry name" value="2-MeCitrate/Citrate_synth_II"/>
</dbReference>
<dbReference type="InterPro" id="IPR002020">
    <property type="entry name" value="Citrate_synthase"/>
</dbReference>
<dbReference type="EMBL" id="CP006734">
    <property type="protein sequence ID" value="AGW42722.1"/>
    <property type="molecule type" value="Genomic_DNA"/>
</dbReference>
<dbReference type="PROSITE" id="PS00480">
    <property type="entry name" value="CITRATE_SYNTHASE"/>
    <property type="match status" value="1"/>
</dbReference>
<proteinExistence type="inferred from homology"/>
<name>U3PD62_LEIXC</name>
<dbReference type="Gene3D" id="1.10.230.10">
    <property type="entry name" value="Cytochrome P450-Terp, domain 2"/>
    <property type="match status" value="1"/>
</dbReference>
<evidence type="ECO:0000313" key="9">
    <source>
        <dbReference type="EMBL" id="AGW42722.1"/>
    </source>
</evidence>
<dbReference type="PANTHER" id="PTHR11739">
    <property type="entry name" value="CITRATE SYNTHASE"/>
    <property type="match status" value="1"/>
</dbReference>
<dbReference type="GO" id="GO:0036440">
    <property type="term" value="F:citrate synthase activity"/>
    <property type="evidence" value="ECO:0007669"/>
    <property type="project" value="UniProtKB-EC"/>
</dbReference>
<dbReference type="FunFam" id="1.10.230.10:FF:000003">
    <property type="entry name" value="Citrate synthase"/>
    <property type="match status" value="1"/>
</dbReference>
<dbReference type="GO" id="GO:0005829">
    <property type="term" value="C:cytosol"/>
    <property type="evidence" value="ECO:0007669"/>
    <property type="project" value="TreeGrafter"/>
</dbReference>
<evidence type="ECO:0000256" key="4">
    <source>
        <dbReference type="ARBA" id="ARBA00022679"/>
    </source>
</evidence>
<feature type="active site" evidence="7">
    <location>
        <position position="265"/>
    </location>
</feature>
<dbReference type="InterPro" id="IPR036969">
    <property type="entry name" value="Citrate_synthase_sf"/>
</dbReference>
<organism evidence="9 10">
    <name type="scientific">Leifsonia xyli subsp. cynodontis DSM 46306</name>
    <dbReference type="NCBI Taxonomy" id="1389489"/>
    <lineage>
        <taxon>Bacteria</taxon>
        <taxon>Bacillati</taxon>
        <taxon>Actinomycetota</taxon>
        <taxon>Actinomycetes</taxon>
        <taxon>Micrococcales</taxon>
        <taxon>Microbacteriaceae</taxon>
        <taxon>Leifsonia</taxon>
    </lineage>
</organism>
<comment type="similarity">
    <text evidence="2 6 8">Belongs to the citrate synthase family.</text>
</comment>
<comment type="catalytic activity">
    <reaction evidence="5">
        <text>oxaloacetate + acetyl-CoA + H2O = citrate + CoA + H(+)</text>
        <dbReference type="Rhea" id="RHEA:16845"/>
        <dbReference type="ChEBI" id="CHEBI:15377"/>
        <dbReference type="ChEBI" id="CHEBI:15378"/>
        <dbReference type="ChEBI" id="CHEBI:16452"/>
        <dbReference type="ChEBI" id="CHEBI:16947"/>
        <dbReference type="ChEBI" id="CHEBI:57287"/>
        <dbReference type="ChEBI" id="CHEBI:57288"/>
        <dbReference type="EC" id="2.3.3.16"/>
    </reaction>
</comment>
<evidence type="ECO:0000256" key="7">
    <source>
        <dbReference type="PIRSR" id="PIRSR001369-1"/>
    </source>
</evidence>
<dbReference type="Proteomes" id="UP000016743">
    <property type="component" value="Chromosome"/>
</dbReference>
<dbReference type="PATRIC" id="fig|1389489.3.peg.2731"/>
<dbReference type="GO" id="GO:0005975">
    <property type="term" value="P:carbohydrate metabolic process"/>
    <property type="evidence" value="ECO:0007669"/>
    <property type="project" value="TreeGrafter"/>
</dbReference>
<gene>
    <name evidence="9" type="ORF">O159_28480</name>
</gene>
<dbReference type="AlphaFoldDB" id="U3PD62"/>
<evidence type="ECO:0000256" key="1">
    <source>
        <dbReference type="ARBA" id="ARBA00004751"/>
    </source>
</evidence>
<dbReference type="InterPro" id="IPR016142">
    <property type="entry name" value="Citrate_synth-like_lrg_a-sub"/>
</dbReference>
<evidence type="ECO:0000256" key="8">
    <source>
        <dbReference type="RuleBase" id="RU003406"/>
    </source>
</evidence>
<feature type="active site" evidence="7">
    <location>
        <position position="316"/>
    </location>
</feature>
<dbReference type="NCBIfam" id="NF010636">
    <property type="entry name" value="PRK14033.1"/>
    <property type="match status" value="1"/>
</dbReference>
<keyword evidence="3" id="KW-0816">Tricarboxylic acid cycle</keyword>
<dbReference type="UniPathway" id="UPA00223"/>
<protein>
    <recommendedName>
        <fullName evidence="6">Citrate synthase</fullName>
    </recommendedName>
</protein>
<dbReference type="NCBIfam" id="TIGR01800">
    <property type="entry name" value="cit_synth_II"/>
    <property type="match status" value="1"/>
</dbReference>
<dbReference type="PRINTS" id="PR00143">
    <property type="entry name" value="CITRTSNTHASE"/>
</dbReference>
<dbReference type="Pfam" id="PF00285">
    <property type="entry name" value="Citrate_synt"/>
    <property type="match status" value="1"/>
</dbReference>
<dbReference type="HOGENOM" id="CLU_025068_2_1_11"/>
<dbReference type="OrthoDB" id="9800864at2"/>
<dbReference type="eggNOG" id="COG0372">
    <property type="taxonomic scope" value="Bacteria"/>
</dbReference>
<dbReference type="Gene3D" id="1.10.580.10">
    <property type="entry name" value="Citrate Synthase, domain 1"/>
    <property type="match status" value="1"/>
</dbReference>
<dbReference type="RefSeq" id="WP_021756192.1">
    <property type="nucleotide sequence ID" value="NC_022438.1"/>
</dbReference>
<dbReference type="InterPro" id="IPR019810">
    <property type="entry name" value="Citrate_synthase_AS"/>
</dbReference>
<evidence type="ECO:0000256" key="6">
    <source>
        <dbReference type="PIRNR" id="PIRNR001369"/>
    </source>
</evidence>
<evidence type="ECO:0000256" key="5">
    <source>
        <dbReference type="ARBA" id="ARBA00049288"/>
    </source>
</evidence>
<sequence>MTDLEIHKGLAGVVVDTTAISSVNPKTNSLLYRGYPVQELAANRSFEEVAWLLWNGELPNTGQLAEFEKRERSLRRLDDRTRRALDDIPADAHPMDALRTAVSQLGGIDPTLQQRDGILDPALNADRAVSLLARLPSIVAHIQRRRRGLEPVEPRDDLDYSRNFLWLTFGEVPDDVVVDAFRISLVLYAEHSFNASTFTARVIASTLSDVYSAVTGAIGALKGPLHGGANEAVMRAFEEIGDAGRAEAWLDEALVGKRKIMGFGHRVYKNGDSRVPTMKAALEKLVEHAGRQDLLALYEALEKAMGDRKDIKPNLDYPSGPAYSLMGFDTETSTPLFAAARVVGWTAHVFEQYAANSPIRPLSQYTGPAERHLPR</sequence>
<reference evidence="9 10" key="1">
    <citation type="journal article" date="2013" name="Genome Announc.">
        <title>Complete Genome Sequence of Leifsonia xyli subsp. cynodontis Strain DSM46306, a Gram-Positive Bacterial Pathogen of Grasses.</title>
        <authorList>
            <person name="Monteiro-Vitorello C.B."/>
            <person name="Zerillo M.M."/>
            <person name="Van Sluys M.A."/>
            <person name="Camargo L.E."/>
            <person name="Kitajima J.P."/>
        </authorList>
    </citation>
    <scope>NUCLEOTIDE SEQUENCE [LARGE SCALE GENOMIC DNA]</scope>
    <source>
        <strain evidence="9 10">DSM 46306</strain>
    </source>
</reference>
<evidence type="ECO:0000313" key="10">
    <source>
        <dbReference type="Proteomes" id="UP000016743"/>
    </source>
</evidence>
<dbReference type="InterPro" id="IPR024176">
    <property type="entry name" value="Citrate_synthase_bac-typ"/>
</dbReference>
<dbReference type="GO" id="GO:0006099">
    <property type="term" value="P:tricarboxylic acid cycle"/>
    <property type="evidence" value="ECO:0007669"/>
    <property type="project" value="UniProtKB-UniPathway"/>
</dbReference>